<dbReference type="AlphaFoldDB" id="A0A933E9J8"/>
<accession>A0A933E9J8</accession>
<gene>
    <name evidence="3" type="ORF">HY618_01265</name>
</gene>
<evidence type="ECO:0000259" key="2">
    <source>
        <dbReference type="PROSITE" id="PS50206"/>
    </source>
</evidence>
<protein>
    <submittedName>
        <fullName evidence="3">Sulfurtransferase</fullName>
    </submittedName>
</protein>
<comment type="caution">
    <text evidence="3">The sequence shown here is derived from an EMBL/GenBank/DDBJ whole genome shotgun (WGS) entry which is preliminary data.</text>
</comment>
<dbReference type="Pfam" id="PF00581">
    <property type="entry name" value="Rhodanese"/>
    <property type="match status" value="1"/>
</dbReference>
<dbReference type="InterPro" id="IPR036873">
    <property type="entry name" value="Rhodanese-like_dom_sf"/>
</dbReference>
<dbReference type="PROSITE" id="PS00683">
    <property type="entry name" value="RHODANESE_2"/>
    <property type="match status" value="1"/>
</dbReference>
<dbReference type="PROSITE" id="PS50206">
    <property type="entry name" value="RHODANESE_3"/>
    <property type="match status" value="1"/>
</dbReference>
<proteinExistence type="predicted"/>
<evidence type="ECO:0000256" key="1">
    <source>
        <dbReference type="ARBA" id="ARBA00022737"/>
    </source>
</evidence>
<dbReference type="GO" id="GO:0004792">
    <property type="term" value="F:thiosulfate-cyanide sulfurtransferase activity"/>
    <property type="evidence" value="ECO:0007669"/>
    <property type="project" value="InterPro"/>
</dbReference>
<dbReference type="PANTHER" id="PTHR43855:SF1">
    <property type="entry name" value="THIOSULFATE SULFURTRANSFERASE"/>
    <property type="match status" value="1"/>
</dbReference>
<organism evidence="3 4">
    <name type="scientific">Tectimicrobiota bacterium</name>
    <dbReference type="NCBI Taxonomy" id="2528274"/>
    <lineage>
        <taxon>Bacteria</taxon>
        <taxon>Pseudomonadati</taxon>
        <taxon>Nitrospinota/Tectimicrobiota group</taxon>
        <taxon>Candidatus Tectimicrobiota</taxon>
    </lineage>
</organism>
<dbReference type="Gene3D" id="3.40.250.10">
    <property type="entry name" value="Rhodanese-like domain"/>
    <property type="match status" value="1"/>
</dbReference>
<dbReference type="EMBL" id="JACQRX010000054">
    <property type="protein sequence ID" value="MBI4251064.1"/>
    <property type="molecule type" value="Genomic_DNA"/>
</dbReference>
<evidence type="ECO:0000313" key="3">
    <source>
        <dbReference type="EMBL" id="MBI4251064.1"/>
    </source>
</evidence>
<feature type="domain" description="Rhodanese" evidence="2">
    <location>
        <begin position="1"/>
        <end position="45"/>
    </location>
</feature>
<sequence length="46" mass="5387">VAYCRLSHRATLAWFAMRHLLGYRDVKIYDGSWTEWGSIVGFPVEK</sequence>
<dbReference type="InterPro" id="IPR051126">
    <property type="entry name" value="Thiosulfate_sulfurtransferase"/>
</dbReference>
<evidence type="ECO:0000313" key="4">
    <source>
        <dbReference type="Proteomes" id="UP000752292"/>
    </source>
</evidence>
<keyword evidence="1" id="KW-0677">Repeat</keyword>
<reference evidence="3" key="1">
    <citation type="submission" date="2020-07" db="EMBL/GenBank/DDBJ databases">
        <title>Huge and variable diversity of episymbiotic CPR bacteria and DPANN archaea in groundwater ecosystems.</title>
        <authorList>
            <person name="He C.Y."/>
            <person name="Keren R."/>
            <person name="Whittaker M."/>
            <person name="Farag I.F."/>
            <person name="Doudna J."/>
            <person name="Cate J.H.D."/>
            <person name="Banfield J.F."/>
        </authorList>
    </citation>
    <scope>NUCLEOTIDE SEQUENCE</scope>
    <source>
        <strain evidence="3">NC_groundwater_1370_Ag_S-0.2um_69_93</strain>
    </source>
</reference>
<dbReference type="PANTHER" id="PTHR43855">
    <property type="entry name" value="THIOSULFATE SULFURTRANSFERASE"/>
    <property type="match status" value="1"/>
</dbReference>
<dbReference type="Proteomes" id="UP000752292">
    <property type="component" value="Unassembled WGS sequence"/>
</dbReference>
<name>A0A933E9J8_UNCTE</name>
<dbReference type="InterPro" id="IPR001763">
    <property type="entry name" value="Rhodanese-like_dom"/>
</dbReference>
<dbReference type="SUPFAM" id="SSF52821">
    <property type="entry name" value="Rhodanese/Cell cycle control phosphatase"/>
    <property type="match status" value="1"/>
</dbReference>
<feature type="non-terminal residue" evidence="3">
    <location>
        <position position="1"/>
    </location>
</feature>
<dbReference type="InterPro" id="IPR001307">
    <property type="entry name" value="Thiosulphate_STrfase_CS"/>
</dbReference>